<comment type="caution">
    <text evidence="1">The sequence shown here is derived from an EMBL/GenBank/DDBJ whole genome shotgun (WGS) entry which is preliminary data.</text>
</comment>
<sequence length="62" mass="6858">MPAGLHKSRLTGDIWYVGIGEGFETVELIKGSCHSRKPSSTWIPGKAPPGDIRERVLRNNLK</sequence>
<organism evidence="1 2">
    <name type="scientific">Agaribacillus aureus</name>
    <dbReference type="NCBI Taxonomy" id="3051825"/>
    <lineage>
        <taxon>Bacteria</taxon>
        <taxon>Pseudomonadati</taxon>
        <taxon>Bacteroidota</taxon>
        <taxon>Cytophagia</taxon>
        <taxon>Cytophagales</taxon>
        <taxon>Splendidivirgaceae</taxon>
        <taxon>Agaribacillus</taxon>
    </lineage>
</organism>
<dbReference type="Proteomes" id="UP001172083">
    <property type="component" value="Unassembled WGS sequence"/>
</dbReference>
<reference evidence="1" key="1">
    <citation type="submission" date="2023-06" db="EMBL/GenBank/DDBJ databases">
        <title>Genomic of Agaribacillus aureum.</title>
        <authorList>
            <person name="Wang G."/>
        </authorList>
    </citation>
    <scope>NUCLEOTIDE SEQUENCE</scope>
    <source>
        <strain evidence="1">BMA12</strain>
    </source>
</reference>
<gene>
    <name evidence="1" type="ORF">QQ020_05980</name>
</gene>
<keyword evidence="2" id="KW-1185">Reference proteome</keyword>
<name>A0ABT8L1I4_9BACT</name>
<dbReference type="EMBL" id="JAUJEB010000001">
    <property type="protein sequence ID" value="MDN5211587.1"/>
    <property type="molecule type" value="Genomic_DNA"/>
</dbReference>
<evidence type="ECO:0000313" key="1">
    <source>
        <dbReference type="EMBL" id="MDN5211587.1"/>
    </source>
</evidence>
<dbReference type="RefSeq" id="WP_346756917.1">
    <property type="nucleotide sequence ID" value="NZ_JAUJEB010000001.1"/>
</dbReference>
<evidence type="ECO:0000313" key="2">
    <source>
        <dbReference type="Proteomes" id="UP001172083"/>
    </source>
</evidence>
<proteinExistence type="predicted"/>
<accession>A0ABT8L1I4</accession>
<protein>
    <submittedName>
        <fullName evidence="1">Uncharacterized protein</fullName>
    </submittedName>
</protein>